<dbReference type="InterPro" id="IPR004045">
    <property type="entry name" value="Glutathione_S-Trfase_N"/>
</dbReference>
<dbReference type="SFLD" id="SFLDS00019">
    <property type="entry name" value="Glutathione_Transferase_(cytos"/>
    <property type="match status" value="1"/>
</dbReference>
<accession>A0A7S3EMC4</accession>
<dbReference type="AlphaFoldDB" id="A0A7S3EMC4"/>
<dbReference type="PANTHER" id="PTHR12782">
    <property type="entry name" value="MICROSOMAL PROSTAGLANDIN E SYNTHASE-2"/>
    <property type="match status" value="1"/>
</dbReference>
<gene>
    <name evidence="2" type="ORF">RMAR00112_LOCUS29026</name>
</gene>
<evidence type="ECO:0000259" key="1">
    <source>
        <dbReference type="Pfam" id="PF13417"/>
    </source>
</evidence>
<dbReference type="GO" id="GO:0050220">
    <property type="term" value="F:prostaglandin-E synthase activity"/>
    <property type="evidence" value="ECO:0007669"/>
    <property type="project" value="InterPro"/>
</dbReference>
<dbReference type="PANTHER" id="PTHR12782:SF5">
    <property type="entry name" value="PROSTAGLANDIN E SYNTHASE 2"/>
    <property type="match status" value="1"/>
</dbReference>
<dbReference type="PROSITE" id="PS51354">
    <property type="entry name" value="GLUTAREDOXIN_2"/>
    <property type="match status" value="1"/>
</dbReference>
<evidence type="ECO:0000313" key="2">
    <source>
        <dbReference type="EMBL" id="CAE0060960.1"/>
    </source>
</evidence>
<dbReference type="InterPro" id="IPR034334">
    <property type="entry name" value="PGES2"/>
</dbReference>
<dbReference type="SFLD" id="SFLDG01203">
    <property type="entry name" value="Prostaglandin_E_synthase_like1"/>
    <property type="match status" value="1"/>
</dbReference>
<dbReference type="Gene3D" id="3.40.30.10">
    <property type="entry name" value="Glutaredoxin"/>
    <property type="match status" value="1"/>
</dbReference>
<organism evidence="2">
    <name type="scientific">Rhodosorus marinus</name>
    <dbReference type="NCBI Taxonomy" id="101924"/>
    <lineage>
        <taxon>Eukaryota</taxon>
        <taxon>Rhodophyta</taxon>
        <taxon>Stylonematophyceae</taxon>
        <taxon>Stylonematales</taxon>
        <taxon>Stylonemataceae</taxon>
        <taxon>Rhodosorus</taxon>
    </lineage>
</organism>
<proteinExistence type="predicted"/>
<dbReference type="InterPro" id="IPR036282">
    <property type="entry name" value="Glutathione-S-Trfase_C_sf"/>
</dbReference>
<dbReference type="InterPro" id="IPR036249">
    <property type="entry name" value="Thioredoxin-like_sf"/>
</dbReference>
<protein>
    <recommendedName>
        <fullName evidence="1">GST N-terminal domain-containing protein</fullName>
    </recommendedName>
</protein>
<reference evidence="2" key="1">
    <citation type="submission" date="2021-01" db="EMBL/GenBank/DDBJ databases">
        <authorList>
            <person name="Corre E."/>
            <person name="Pelletier E."/>
            <person name="Niang G."/>
            <person name="Scheremetjew M."/>
            <person name="Finn R."/>
            <person name="Kale V."/>
            <person name="Holt S."/>
            <person name="Cochrane G."/>
            <person name="Meng A."/>
            <person name="Brown T."/>
            <person name="Cohen L."/>
        </authorList>
    </citation>
    <scope>NUCLEOTIDE SEQUENCE</scope>
    <source>
        <strain evidence="2">CCMP 769</strain>
    </source>
</reference>
<dbReference type="SUPFAM" id="SSF47616">
    <property type="entry name" value="GST C-terminal domain-like"/>
    <property type="match status" value="1"/>
</dbReference>
<feature type="domain" description="GST N-terminal" evidence="1">
    <location>
        <begin position="32"/>
        <end position="95"/>
    </location>
</feature>
<name>A0A7S3EMC4_9RHOD</name>
<dbReference type="Pfam" id="PF13417">
    <property type="entry name" value="GST_N_3"/>
    <property type="match status" value="1"/>
</dbReference>
<dbReference type="SUPFAM" id="SSF52833">
    <property type="entry name" value="Thioredoxin-like"/>
    <property type="match status" value="1"/>
</dbReference>
<dbReference type="EMBL" id="HBHW01037752">
    <property type="protein sequence ID" value="CAE0060960.1"/>
    <property type="molecule type" value="Transcribed_RNA"/>
</dbReference>
<dbReference type="InterPro" id="IPR040079">
    <property type="entry name" value="Glutathione_S-Trfase"/>
</dbReference>
<dbReference type="Gene3D" id="1.20.1050.10">
    <property type="match status" value="1"/>
</dbReference>
<dbReference type="GO" id="GO:0005739">
    <property type="term" value="C:mitochondrion"/>
    <property type="evidence" value="ECO:0007669"/>
    <property type="project" value="TreeGrafter"/>
</dbReference>
<dbReference type="SFLD" id="SFLDG01182">
    <property type="entry name" value="Prostaglandin_E_synthase_like"/>
    <property type="match status" value="1"/>
</dbReference>
<sequence>MMKMNSVLSQGRRLSSAMLKRFSSAATHSVELYQYEVCPFCAKAKATMDYYKVPYSTVEVNPLSKKELAFSEYKKVPLAVIDGKHVIESDAIMDLVRGWKTKEKPSADELKWRDWANQKLVVCLPPNLYRNLPESWDSFKYISQNNKFGLAQSLYVRSVGSVFMRMMKGRMMKKHGITEERQHLMSLLNIWAADALMGKKFQAGEDKPGVADLAVFGMLRSMEGVPTFDYCMKHDVVRNWYTNVEEAVGESSRTAIN</sequence>